<evidence type="ECO:0000256" key="2">
    <source>
        <dbReference type="SAM" id="SignalP"/>
    </source>
</evidence>
<reference evidence="3 4" key="1">
    <citation type="submission" date="2019-12" db="EMBL/GenBank/DDBJ databases">
        <title>Deinococcus sp. HMF7620 Genome sequencing and assembly.</title>
        <authorList>
            <person name="Kang H."/>
            <person name="Kim H."/>
            <person name="Joh K."/>
        </authorList>
    </citation>
    <scope>NUCLEOTIDE SEQUENCE [LARGE SCALE GENOMIC DNA]</scope>
    <source>
        <strain evidence="3 4">HMF7620</strain>
    </source>
</reference>
<feature type="region of interest" description="Disordered" evidence="1">
    <location>
        <begin position="29"/>
        <end position="78"/>
    </location>
</feature>
<evidence type="ECO:0000256" key="1">
    <source>
        <dbReference type="SAM" id="MobiDB-lite"/>
    </source>
</evidence>
<comment type="caution">
    <text evidence="3">The sequence shown here is derived from an EMBL/GenBank/DDBJ whole genome shotgun (WGS) entry which is preliminary data.</text>
</comment>
<dbReference type="EMBL" id="WQLB01000035">
    <property type="protein sequence ID" value="MVN88808.1"/>
    <property type="molecule type" value="Genomic_DNA"/>
</dbReference>
<dbReference type="AlphaFoldDB" id="A0A7C9I1B9"/>
<sequence>MPRPDPAAPPPTLLCLAGLTLALALSSCGTPTPGGNPAAVQAQTAMQAQRAAPCDTFTQECPPTGPTEPADPAEPTEVADPTVLHTPASAAETFAAQGGVASVPVTGEVPGWARDLMDGDHLRAGSVKLGEPVEVRSTVELSVSGEDAAADAQAGAAALRTLAEVGDAALLPLLLPSGDLAGWVRLPLVPVAPDAASPRHEAVDIRRVARPRLALLTTPAKSPSAAAARQAAGAGPEAQVLALATGGSDYRPFDFTWLVQTGGQPTLVTQGQPNLVTDDGRLMPSLEAGARPAEALKPVEPSAALKTEASFAPYHPGQQEEK</sequence>
<feature type="compositionally biased region" description="Low complexity" evidence="1">
    <location>
        <begin position="67"/>
        <end position="78"/>
    </location>
</feature>
<evidence type="ECO:0000313" key="3">
    <source>
        <dbReference type="EMBL" id="MVN88808.1"/>
    </source>
</evidence>
<dbReference type="PROSITE" id="PS51257">
    <property type="entry name" value="PROKAR_LIPOPROTEIN"/>
    <property type="match status" value="1"/>
</dbReference>
<proteinExistence type="predicted"/>
<dbReference type="RefSeq" id="WP_157460951.1">
    <property type="nucleotide sequence ID" value="NZ_WQLB01000035.1"/>
</dbReference>
<feature type="signal peptide" evidence="2">
    <location>
        <begin position="1"/>
        <end position="24"/>
    </location>
</feature>
<organism evidence="3 4">
    <name type="scientific">Deinococcus arboris</name>
    <dbReference type="NCBI Taxonomy" id="2682977"/>
    <lineage>
        <taxon>Bacteria</taxon>
        <taxon>Thermotogati</taxon>
        <taxon>Deinococcota</taxon>
        <taxon>Deinococci</taxon>
        <taxon>Deinococcales</taxon>
        <taxon>Deinococcaceae</taxon>
        <taxon>Deinococcus</taxon>
    </lineage>
</organism>
<keyword evidence="4" id="KW-1185">Reference proteome</keyword>
<evidence type="ECO:0000313" key="4">
    <source>
        <dbReference type="Proteomes" id="UP000483286"/>
    </source>
</evidence>
<feature type="region of interest" description="Disordered" evidence="1">
    <location>
        <begin position="282"/>
        <end position="322"/>
    </location>
</feature>
<evidence type="ECO:0008006" key="5">
    <source>
        <dbReference type="Google" id="ProtNLM"/>
    </source>
</evidence>
<dbReference type="Proteomes" id="UP000483286">
    <property type="component" value="Unassembled WGS sequence"/>
</dbReference>
<keyword evidence="2" id="KW-0732">Signal</keyword>
<accession>A0A7C9I1B9</accession>
<gene>
    <name evidence="3" type="ORF">GO986_18880</name>
</gene>
<protein>
    <recommendedName>
        <fullName evidence="5">SAF domain-containing protein</fullName>
    </recommendedName>
</protein>
<feature type="chain" id="PRO_5028949566" description="SAF domain-containing protein" evidence="2">
    <location>
        <begin position="25"/>
        <end position="322"/>
    </location>
</feature>
<feature type="compositionally biased region" description="Low complexity" evidence="1">
    <location>
        <begin position="38"/>
        <end position="52"/>
    </location>
</feature>
<name>A0A7C9I1B9_9DEIO</name>